<dbReference type="CDD" id="cd06606">
    <property type="entry name" value="STKc_MAPKKK"/>
    <property type="match status" value="1"/>
</dbReference>
<dbReference type="PANTHER" id="PTHR48011">
    <property type="entry name" value="CCR4-NOT TRANSCRIPTIONAL COMPLEX SUBUNIT CAF120-RELATED"/>
    <property type="match status" value="1"/>
</dbReference>
<keyword evidence="2 5" id="KW-0547">Nucleotide-binding</keyword>
<dbReference type="SMART" id="SM00220">
    <property type="entry name" value="S_TKc"/>
    <property type="match status" value="1"/>
</dbReference>
<dbReference type="Proteomes" id="UP000825935">
    <property type="component" value="Chromosome 5"/>
</dbReference>
<organism evidence="7 8">
    <name type="scientific">Ceratopteris richardii</name>
    <name type="common">Triangle waterfern</name>
    <dbReference type="NCBI Taxonomy" id="49495"/>
    <lineage>
        <taxon>Eukaryota</taxon>
        <taxon>Viridiplantae</taxon>
        <taxon>Streptophyta</taxon>
        <taxon>Embryophyta</taxon>
        <taxon>Tracheophyta</taxon>
        <taxon>Polypodiopsida</taxon>
        <taxon>Polypodiidae</taxon>
        <taxon>Polypodiales</taxon>
        <taxon>Pteridineae</taxon>
        <taxon>Pteridaceae</taxon>
        <taxon>Parkerioideae</taxon>
        <taxon>Ceratopteris</taxon>
    </lineage>
</organism>
<dbReference type="InterPro" id="IPR052751">
    <property type="entry name" value="Plant_MAPKKK"/>
</dbReference>
<dbReference type="InterPro" id="IPR011009">
    <property type="entry name" value="Kinase-like_dom_sf"/>
</dbReference>
<dbReference type="SUPFAM" id="SSF56112">
    <property type="entry name" value="Protein kinase-like (PK-like)"/>
    <property type="match status" value="1"/>
</dbReference>
<feature type="domain" description="Protein kinase" evidence="6">
    <location>
        <begin position="112"/>
        <end position="376"/>
    </location>
</feature>
<evidence type="ECO:0000256" key="2">
    <source>
        <dbReference type="ARBA" id="ARBA00022741"/>
    </source>
</evidence>
<dbReference type="Gene3D" id="1.10.510.10">
    <property type="entry name" value="Transferase(Phosphotransferase) domain 1"/>
    <property type="match status" value="1"/>
</dbReference>
<keyword evidence="1" id="KW-0808">Transferase</keyword>
<keyword evidence="3" id="KW-0418">Kinase</keyword>
<evidence type="ECO:0000313" key="7">
    <source>
        <dbReference type="EMBL" id="KAH7437298.1"/>
    </source>
</evidence>
<dbReference type="InterPro" id="IPR017441">
    <property type="entry name" value="Protein_kinase_ATP_BS"/>
</dbReference>
<evidence type="ECO:0000256" key="3">
    <source>
        <dbReference type="ARBA" id="ARBA00022777"/>
    </source>
</evidence>
<keyword evidence="4 5" id="KW-0067">ATP-binding</keyword>
<dbReference type="PROSITE" id="PS00107">
    <property type="entry name" value="PROTEIN_KINASE_ATP"/>
    <property type="match status" value="1"/>
</dbReference>
<protein>
    <recommendedName>
        <fullName evidence="6">Protein kinase domain-containing protein</fullName>
    </recommendedName>
</protein>
<dbReference type="GO" id="GO:0005524">
    <property type="term" value="F:ATP binding"/>
    <property type="evidence" value="ECO:0007669"/>
    <property type="project" value="UniProtKB-UniRule"/>
</dbReference>
<comment type="caution">
    <text evidence="7">The sequence shown here is derived from an EMBL/GenBank/DDBJ whole genome shotgun (WGS) entry which is preliminary data.</text>
</comment>
<evidence type="ECO:0000313" key="8">
    <source>
        <dbReference type="Proteomes" id="UP000825935"/>
    </source>
</evidence>
<sequence length="552" mass="61094">MQLVRSVYDISNKWIKNGQKYIEEGFKPAAQGDWLQVAVAFHLGGNSVQKLAWSHGWREGFKFASCRRDSAAPFVYINHRQCACTCSGHSCFVTQEMASGHSIHATHAATRWMHSRSLGCGSFGHVSLARNIDDGSLFAVKSTAGSSPVELLALRNEFRILQSLCSPFVIRCLGSEFLDEASSRAEGTSGYLFLEYIDGGSLADMLTQSGERMRSEEHVRQFTRSISKGLAYLHENGVVHCDIKSKNILVGSCGDVKIADFGAARRIGEEAVMEGTRVRGTPHWMAPEVAMGEAPTPASDIWSLGCTVVEMLQGTPPWGRCASSVAAALFKLGCTDEIPPLPKSISSDAQDFLLKCLRREPKERWRAEQLLSHPFIRDGNKCNGEISQASNRSLEGEECDRLGDHLPTSLPDLFKFSHGERLHAPPPRSMRDRFVLRRCDSDGEQISPRSTLDHFMLSDSESENEKEEKESLSAGMPTMAVIPTATPQHASIPERGQWIVVRQVHGWLGQTQRERPFMQTLSGCKVIAKGCCVSLTTAEFLRSRAKLYMQGR</sequence>
<dbReference type="Pfam" id="PF00069">
    <property type="entry name" value="Pkinase"/>
    <property type="match status" value="1"/>
</dbReference>
<dbReference type="EMBL" id="CM035410">
    <property type="protein sequence ID" value="KAH7437298.1"/>
    <property type="molecule type" value="Genomic_DNA"/>
</dbReference>
<dbReference type="InterPro" id="IPR008271">
    <property type="entry name" value="Ser/Thr_kinase_AS"/>
</dbReference>
<evidence type="ECO:0000256" key="5">
    <source>
        <dbReference type="PROSITE-ProRule" id="PRU10141"/>
    </source>
</evidence>
<evidence type="ECO:0000259" key="6">
    <source>
        <dbReference type="PROSITE" id="PS50011"/>
    </source>
</evidence>
<evidence type="ECO:0000256" key="4">
    <source>
        <dbReference type="ARBA" id="ARBA00022840"/>
    </source>
</evidence>
<dbReference type="PANTHER" id="PTHR48011:SF4">
    <property type="entry name" value="MITOGEN-ACTIVATED PROTEIN KINASE KINASE KINASE 19"/>
    <property type="match status" value="1"/>
</dbReference>
<gene>
    <name evidence="7" type="ORF">KP509_05G065100</name>
</gene>
<dbReference type="PROSITE" id="PS50011">
    <property type="entry name" value="PROTEIN_KINASE_DOM"/>
    <property type="match status" value="1"/>
</dbReference>
<proteinExistence type="predicted"/>
<dbReference type="PROSITE" id="PS00108">
    <property type="entry name" value="PROTEIN_KINASE_ST"/>
    <property type="match status" value="1"/>
</dbReference>
<evidence type="ECO:0000256" key="1">
    <source>
        <dbReference type="ARBA" id="ARBA00022679"/>
    </source>
</evidence>
<name>A0A8T2URC5_CERRI</name>
<feature type="binding site" evidence="5">
    <location>
        <position position="141"/>
    </location>
    <ligand>
        <name>ATP</name>
        <dbReference type="ChEBI" id="CHEBI:30616"/>
    </ligand>
</feature>
<keyword evidence="8" id="KW-1185">Reference proteome</keyword>
<dbReference type="AlphaFoldDB" id="A0A8T2URC5"/>
<reference evidence="7" key="1">
    <citation type="submission" date="2021-08" db="EMBL/GenBank/DDBJ databases">
        <title>WGS assembly of Ceratopteris richardii.</title>
        <authorList>
            <person name="Marchant D.B."/>
            <person name="Chen G."/>
            <person name="Jenkins J."/>
            <person name="Shu S."/>
            <person name="Leebens-Mack J."/>
            <person name="Grimwood J."/>
            <person name="Schmutz J."/>
            <person name="Soltis P."/>
            <person name="Soltis D."/>
            <person name="Chen Z.-H."/>
        </authorList>
    </citation>
    <scope>NUCLEOTIDE SEQUENCE</scope>
    <source>
        <strain evidence="7">Whitten #5841</strain>
        <tissue evidence="7">Leaf</tissue>
    </source>
</reference>
<dbReference type="OrthoDB" id="8693905at2759"/>
<dbReference type="GO" id="GO:0004672">
    <property type="term" value="F:protein kinase activity"/>
    <property type="evidence" value="ECO:0007669"/>
    <property type="project" value="InterPro"/>
</dbReference>
<dbReference type="InterPro" id="IPR000719">
    <property type="entry name" value="Prot_kinase_dom"/>
</dbReference>
<accession>A0A8T2URC5</accession>
<dbReference type="GO" id="GO:0007165">
    <property type="term" value="P:signal transduction"/>
    <property type="evidence" value="ECO:0007669"/>
    <property type="project" value="TreeGrafter"/>
</dbReference>